<dbReference type="Proteomes" id="UP000719766">
    <property type="component" value="Unassembled WGS sequence"/>
</dbReference>
<proteinExistence type="predicted"/>
<dbReference type="GeneID" id="64603392"/>
<sequence>MKIEGAATVAGSTCEPTTTTWSIGSVRIGFDFTLEVEHVYSVHVITADFKPTPWAEEMTEYMCGQVRREIIDRSENFLGKSARHSRSALSDMLVLSVGIAGESPGFMLEERVGTPICTGTIMKGVQAQQNMTSGIKQQPEEVRLFTRHNKHNEHPTGSTHEGTIPSSTKLQHIYYASVRGMRWDDLILHRKTTSGAAMGNAAPVHNDGTRFEERSTLLPSDYLVGYHWKKRKESQSARDYHNSEISALPAIATMSTCTDIMIASWHPYT</sequence>
<comment type="caution">
    <text evidence="1">The sequence shown here is derived from an EMBL/GenBank/DDBJ whole genome shotgun (WGS) entry which is preliminary data.</text>
</comment>
<protein>
    <submittedName>
        <fullName evidence="1">Uncharacterized protein</fullName>
    </submittedName>
</protein>
<name>A0A9P7APX7_9AGAM</name>
<gene>
    <name evidence="1" type="ORF">HD556DRAFT_1536398</name>
</gene>
<dbReference type="EMBL" id="JABBWE010000028">
    <property type="protein sequence ID" value="KAG1793986.1"/>
    <property type="molecule type" value="Genomic_DNA"/>
</dbReference>
<organism evidence="1 2">
    <name type="scientific">Suillus plorans</name>
    <dbReference type="NCBI Taxonomy" id="116603"/>
    <lineage>
        <taxon>Eukaryota</taxon>
        <taxon>Fungi</taxon>
        <taxon>Dikarya</taxon>
        <taxon>Basidiomycota</taxon>
        <taxon>Agaricomycotina</taxon>
        <taxon>Agaricomycetes</taxon>
        <taxon>Agaricomycetidae</taxon>
        <taxon>Boletales</taxon>
        <taxon>Suillineae</taxon>
        <taxon>Suillaceae</taxon>
        <taxon>Suillus</taxon>
    </lineage>
</organism>
<dbReference type="RefSeq" id="XP_041160291.1">
    <property type="nucleotide sequence ID" value="XM_041309628.1"/>
</dbReference>
<accession>A0A9P7APX7</accession>
<keyword evidence="2" id="KW-1185">Reference proteome</keyword>
<dbReference type="AlphaFoldDB" id="A0A9P7APX7"/>
<evidence type="ECO:0000313" key="1">
    <source>
        <dbReference type="EMBL" id="KAG1793986.1"/>
    </source>
</evidence>
<reference evidence="1" key="1">
    <citation type="journal article" date="2020" name="New Phytol.">
        <title>Comparative genomics reveals dynamic genome evolution in host specialist ectomycorrhizal fungi.</title>
        <authorList>
            <person name="Lofgren L.A."/>
            <person name="Nguyen N.H."/>
            <person name="Vilgalys R."/>
            <person name="Ruytinx J."/>
            <person name="Liao H.L."/>
            <person name="Branco S."/>
            <person name="Kuo A."/>
            <person name="LaButti K."/>
            <person name="Lipzen A."/>
            <person name="Andreopoulos W."/>
            <person name="Pangilinan J."/>
            <person name="Riley R."/>
            <person name="Hundley H."/>
            <person name="Na H."/>
            <person name="Barry K."/>
            <person name="Grigoriev I.V."/>
            <person name="Stajich J.E."/>
            <person name="Kennedy P.G."/>
        </authorList>
    </citation>
    <scope>NUCLEOTIDE SEQUENCE</scope>
    <source>
        <strain evidence="1">S12</strain>
    </source>
</reference>
<evidence type="ECO:0000313" key="2">
    <source>
        <dbReference type="Proteomes" id="UP000719766"/>
    </source>
</evidence>